<evidence type="ECO:0000256" key="4">
    <source>
        <dbReference type="ARBA" id="ARBA00023002"/>
    </source>
</evidence>
<dbReference type="PANTHER" id="PTHR46696">
    <property type="entry name" value="P450, PUTATIVE (EUROFUNG)-RELATED"/>
    <property type="match status" value="1"/>
</dbReference>
<dbReference type="FunFam" id="1.10.630.10:FF:000018">
    <property type="entry name" value="Cytochrome P450 monooxygenase"/>
    <property type="match status" value="1"/>
</dbReference>
<dbReference type="InterPro" id="IPR002397">
    <property type="entry name" value="Cyt_P450_B"/>
</dbReference>
<evidence type="ECO:0000313" key="9">
    <source>
        <dbReference type="Proteomes" id="UP000637578"/>
    </source>
</evidence>
<accession>A0A8J3FWF8</accession>
<dbReference type="Gene3D" id="1.10.630.10">
    <property type="entry name" value="Cytochrome P450"/>
    <property type="match status" value="1"/>
</dbReference>
<gene>
    <name evidence="8" type="ORF">GCM10012275_47670</name>
</gene>
<dbReference type="GO" id="GO:0020037">
    <property type="term" value="F:heme binding"/>
    <property type="evidence" value="ECO:0007669"/>
    <property type="project" value="InterPro"/>
</dbReference>
<keyword evidence="2 7" id="KW-0349">Heme</keyword>
<organism evidence="8 9">
    <name type="scientific">Longimycelium tulufanense</name>
    <dbReference type="NCBI Taxonomy" id="907463"/>
    <lineage>
        <taxon>Bacteria</taxon>
        <taxon>Bacillati</taxon>
        <taxon>Actinomycetota</taxon>
        <taxon>Actinomycetes</taxon>
        <taxon>Pseudonocardiales</taxon>
        <taxon>Pseudonocardiaceae</taxon>
        <taxon>Longimycelium</taxon>
    </lineage>
</organism>
<evidence type="ECO:0000256" key="3">
    <source>
        <dbReference type="ARBA" id="ARBA00022723"/>
    </source>
</evidence>
<dbReference type="PANTHER" id="PTHR46696:SF1">
    <property type="entry name" value="CYTOCHROME P450 YJIB-RELATED"/>
    <property type="match status" value="1"/>
</dbReference>
<dbReference type="GO" id="GO:0016705">
    <property type="term" value="F:oxidoreductase activity, acting on paired donors, with incorporation or reduction of molecular oxygen"/>
    <property type="evidence" value="ECO:0007669"/>
    <property type="project" value="InterPro"/>
</dbReference>
<dbReference type="AlphaFoldDB" id="A0A8J3FWF8"/>
<comment type="caution">
    <text evidence="8">The sequence shown here is derived from an EMBL/GenBank/DDBJ whole genome shotgun (WGS) entry which is preliminary data.</text>
</comment>
<evidence type="ECO:0000256" key="2">
    <source>
        <dbReference type="ARBA" id="ARBA00022617"/>
    </source>
</evidence>
<evidence type="ECO:0000313" key="8">
    <source>
        <dbReference type="EMBL" id="GGM71673.1"/>
    </source>
</evidence>
<keyword evidence="9" id="KW-1185">Reference proteome</keyword>
<keyword evidence="5 7" id="KW-0408">Iron</keyword>
<evidence type="ECO:0000256" key="6">
    <source>
        <dbReference type="ARBA" id="ARBA00023033"/>
    </source>
</evidence>
<keyword evidence="6 7" id="KW-0503">Monooxygenase</keyword>
<name>A0A8J3FWF8_9PSEU</name>
<dbReference type="Proteomes" id="UP000637578">
    <property type="component" value="Unassembled WGS sequence"/>
</dbReference>
<comment type="similarity">
    <text evidence="1 7">Belongs to the cytochrome P450 family.</text>
</comment>
<dbReference type="InterPro" id="IPR036396">
    <property type="entry name" value="Cyt_P450_sf"/>
</dbReference>
<dbReference type="PRINTS" id="PR00359">
    <property type="entry name" value="BP450"/>
</dbReference>
<dbReference type="InterPro" id="IPR017972">
    <property type="entry name" value="Cyt_P450_CS"/>
</dbReference>
<dbReference type="PROSITE" id="PS00086">
    <property type="entry name" value="CYTOCHROME_P450"/>
    <property type="match status" value="1"/>
</dbReference>
<dbReference type="EMBL" id="BMMK01000027">
    <property type="protein sequence ID" value="GGM71673.1"/>
    <property type="molecule type" value="Genomic_DNA"/>
</dbReference>
<sequence>MTTQDNLVLSTPSPTEGLPAFRDWSRRMRDEHPVHFDEARNAWQLFRYDDVMRAHQDHNVFSSRLDKVMPEIGDLGRGSIVIMDPPQHRKVRTLVSQAFTPRTVRGLAPRITEITEELLSAVVDRDRFDLVSDLTYPLPVTVISELLGLPVEDREFFRRSIDARLSRDFVRVEDALTDEELIASMEEANSYMLDHVRVLRRQPGEGLISKLITAEVDGEKLDDVEIVNFANLLFAAGHITTTMLLGNTMLSLDEHPAAAVELRADPDLIPSALEEVLRTRTPVSMTFRATATDVDLHGRTIPANSLVALWLFAANHDERQFGEPDTFDIRRDPNPHLGFGQGIHFCLGAPLARLESKIALEILLRRFPELRVLRDEVEIYPNTRIIGTRRLPVAPR</sequence>
<reference evidence="8" key="1">
    <citation type="journal article" date="2014" name="Int. J. Syst. Evol. Microbiol.">
        <title>Complete genome sequence of Corynebacterium casei LMG S-19264T (=DSM 44701T), isolated from a smear-ripened cheese.</title>
        <authorList>
            <consortium name="US DOE Joint Genome Institute (JGI-PGF)"/>
            <person name="Walter F."/>
            <person name="Albersmeier A."/>
            <person name="Kalinowski J."/>
            <person name="Ruckert C."/>
        </authorList>
    </citation>
    <scope>NUCLEOTIDE SEQUENCE</scope>
    <source>
        <strain evidence="8">CGMCC 4.5737</strain>
    </source>
</reference>
<dbReference type="Pfam" id="PF00067">
    <property type="entry name" value="p450"/>
    <property type="match status" value="2"/>
</dbReference>
<dbReference type="GO" id="GO:0005506">
    <property type="term" value="F:iron ion binding"/>
    <property type="evidence" value="ECO:0007669"/>
    <property type="project" value="InterPro"/>
</dbReference>
<keyword evidence="3 7" id="KW-0479">Metal-binding</keyword>
<dbReference type="GO" id="GO:0004497">
    <property type="term" value="F:monooxygenase activity"/>
    <property type="evidence" value="ECO:0007669"/>
    <property type="project" value="UniProtKB-KW"/>
</dbReference>
<dbReference type="InterPro" id="IPR001128">
    <property type="entry name" value="Cyt_P450"/>
</dbReference>
<dbReference type="RefSeq" id="WP_189060646.1">
    <property type="nucleotide sequence ID" value="NZ_BMMK01000027.1"/>
</dbReference>
<protein>
    <submittedName>
        <fullName evidence="8">Cytochrome P450</fullName>
    </submittedName>
</protein>
<reference evidence="8" key="2">
    <citation type="submission" date="2020-09" db="EMBL/GenBank/DDBJ databases">
        <authorList>
            <person name="Sun Q."/>
            <person name="Zhou Y."/>
        </authorList>
    </citation>
    <scope>NUCLEOTIDE SEQUENCE</scope>
    <source>
        <strain evidence="8">CGMCC 4.5737</strain>
    </source>
</reference>
<evidence type="ECO:0000256" key="5">
    <source>
        <dbReference type="ARBA" id="ARBA00023004"/>
    </source>
</evidence>
<dbReference type="SUPFAM" id="SSF48264">
    <property type="entry name" value="Cytochrome P450"/>
    <property type="match status" value="1"/>
</dbReference>
<dbReference type="CDD" id="cd11032">
    <property type="entry name" value="P450_EryK-like"/>
    <property type="match status" value="1"/>
</dbReference>
<evidence type="ECO:0000256" key="1">
    <source>
        <dbReference type="ARBA" id="ARBA00010617"/>
    </source>
</evidence>
<evidence type="ECO:0000256" key="7">
    <source>
        <dbReference type="RuleBase" id="RU000461"/>
    </source>
</evidence>
<keyword evidence="4 7" id="KW-0560">Oxidoreductase</keyword>
<proteinExistence type="inferred from homology"/>